<organism evidence="1 2">
    <name type="scientific">Selenomonas artemidis F0399</name>
    <dbReference type="NCBI Taxonomy" id="749551"/>
    <lineage>
        <taxon>Bacteria</taxon>
        <taxon>Bacillati</taxon>
        <taxon>Bacillota</taxon>
        <taxon>Negativicutes</taxon>
        <taxon>Selenomonadales</taxon>
        <taxon>Selenomonadaceae</taxon>
        <taxon>Selenomonas</taxon>
    </lineage>
</organism>
<dbReference type="Proteomes" id="UP000004633">
    <property type="component" value="Unassembled WGS sequence"/>
</dbReference>
<dbReference type="STRING" id="749551.HMPREF9555_01761"/>
<dbReference type="AlphaFoldDB" id="E7N420"/>
<name>E7N420_9FIRM</name>
<comment type="caution">
    <text evidence="1">The sequence shown here is derived from an EMBL/GenBank/DDBJ whole genome shotgun (WGS) entry which is preliminary data.</text>
</comment>
<evidence type="ECO:0000313" key="2">
    <source>
        <dbReference type="Proteomes" id="UP000004633"/>
    </source>
</evidence>
<proteinExistence type="predicted"/>
<gene>
    <name evidence="1" type="ORF">HMPREF9555_01761</name>
</gene>
<dbReference type="HOGENOM" id="CLU_504081_0_0_9"/>
<evidence type="ECO:0008006" key="3">
    <source>
        <dbReference type="Google" id="ProtNLM"/>
    </source>
</evidence>
<dbReference type="Pfam" id="PF14284">
    <property type="entry name" value="PcfJ"/>
    <property type="match status" value="1"/>
</dbReference>
<sequence length="557" mass="64218">MLINDVRIPRMFGVYMTILRSYYPEELMFYHAECGGSFKMPDVRSGISHNTRTHCPKCGAPIRFGECDHDTLYLPQGYVVPLDMYLRLDVYNDVVRLTVRGNGLTTYADDTPQASRQYWEQTRYHEVFRFDIRHRRTTWRRYSCGREAQRIELGDPCELPRLGRFSVLRYLYAHFSVRDRKSAVTDLLKDLREAVRKKLACRLKHPVSHMFCTSGRSSGWLLLPIGNIAYRMIFTDAPNLSPIWRALNTAQIQAVTDSHTFPENFEFDVLRKAKSTVAGLIEAGGLPNTRSIRRVLTEDPFNVGILVLLHRIFNKPDSLMAAYRRCCHIIADNHNDDGVYGYYGISVNRLLEYLRVQVQILRPIYTDRDLLRLLGEPRMMILQDTFRMLNQAGDATLEMLRRHPPRIRDLHDWLVEQLKAEARPDYTFDNALDPIRRRLSMQVDRVRFFLPERSSALYEAGDTLHNCVGTYARRVRDGETSIVLMTDGRGKLTACIEVKGGAIVQAKLDRNRPVHERPEVNNEITAWAKQTGVSYINCSDVKEPTPATENEIIAAAV</sequence>
<dbReference type="EMBL" id="AECV01000041">
    <property type="protein sequence ID" value="EFW29061.1"/>
    <property type="molecule type" value="Genomic_DNA"/>
</dbReference>
<dbReference type="InterPro" id="IPR025586">
    <property type="entry name" value="PcfJ"/>
</dbReference>
<evidence type="ECO:0000313" key="1">
    <source>
        <dbReference type="EMBL" id="EFW29061.1"/>
    </source>
</evidence>
<protein>
    <recommendedName>
        <fullName evidence="3">PcfJ-like protein</fullName>
    </recommendedName>
</protein>
<dbReference type="RefSeq" id="WP_009350409.1">
    <property type="nucleotide sequence ID" value="NZ_GL638151.1"/>
</dbReference>
<accession>E7N420</accession>
<keyword evidence="2" id="KW-1185">Reference proteome</keyword>
<reference evidence="1 2" key="1">
    <citation type="submission" date="2010-08" db="EMBL/GenBank/DDBJ databases">
        <authorList>
            <person name="Weinstock G."/>
            <person name="Sodergren E."/>
            <person name="Clifton S."/>
            <person name="Fulton L."/>
            <person name="Fulton B."/>
            <person name="Courtney L."/>
            <person name="Fronick C."/>
            <person name="Harrison M."/>
            <person name="Strong C."/>
            <person name="Farmer C."/>
            <person name="Delahaunty K."/>
            <person name="Markovic C."/>
            <person name="Hall O."/>
            <person name="Minx P."/>
            <person name="Tomlinson C."/>
            <person name="Mitreva M."/>
            <person name="Hou S."/>
            <person name="Chen J."/>
            <person name="Wollam A."/>
            <person name="Pepin K.H."/>
            <person name="Johnson M."/>
            <person name="Bhonagiri V."/>
            <person name="Zhang X."/>
            <person name="Suruliraj S."/>
            <person name="Warren W."/>
            <person name="Chinwalla A."/>
            <person name="Mardis E.R."/>
            <person name="Wilson R.K."/>
        </authorList>
    </citation>
    <scope>NUCLEOTIDE SEQUENCE [LARGE SCALE GENOMIC DNA]</scope>
    <source>
        <strain evidence="1 2">F0399</strain>
    </source>
</reference>